<gene>
    <name evidence="2" type="ORF">PsYK624_068430</name>
</gene>
<name>A0A9P3LDL8_9APHY</name>
<dbReference type="OrthoDB" id="2752332at2759"/>
<dbReference type="AlphaFoldDB" id="A0A9P3LDL8"/>
<dbReference type="SUPFAM" id="SSF54695">
    <property type="entry name" value="POZ domain"/>
    <property type="match status" value="1"/>
</dbReference>
<evidence type="ECO:0000313" key="3">
    <source>
        <dbReference type="Proteomes" id="UP000703269"/>
    </source>
</evidence>
<protein>
    <recommendedName>
        <fullName evidence="1">BTB domain-containing protein</fullName>
    </recommendedName>
</protein>
<dbReference type="InterPro" id="IPR000210">
    <property type="entry name" value="BTB/POZ_dom"/>
</dbReference>
<dbReference type="Pfam" id="PF00651">
    <property type="entry name" value="BTB"/>
    <property type="match status" value="1"/>
</dbReference>
<dbReference type="EMBL" id="BPQB01000018">
    <property type="protein sequence ID" value="GJE90699.1"/>
    <property type="molecule type" value="Genomic_DNA"/>
</dbReference>
<sequence length="312" mass="35478">MDVDLSSDEPQQCEDLWFEDGTIVLQAENTLFRVYTGILARHSPFFKNLFTLPQPEVIERYDDCPLVKLAEDNAQDAHDFLLALHDIDAPDSLMTDAFSIVALLELSAKYEANSLRHKVLKTLVPYFPSTLEAYDILTDKHKNDKSFIYPFKTIPEIVALAVALEKAAPSLLPYALLKLERCSSDETAGPIIDGVQARGRHIVLSPKLQRALLQGKPALYRQSRETVLPRLFMQSGCFGDCDTQRWLYLTKHTKPDGFLDPLPKRTFKRFCLECRMSLERDAEEGRRATWNQLPATFGLASWQELERATIEG</sequence>
<proteinExistence type="predicted"/>
<keyword evidence="3" id="KW-1185">Reference proteome</keyword>
<reference evidence="2 3" key="1">
    <citation type="submission" date="2021-08" db="EMBL/GenBank/DDBJ databases">
        <title>Draft Genome Sequence of Phanerochaete sordida strain YK-624.</title>
        <authorList>
            <person name="Mori T."/>
            <person name="Dohra H."/>
            <person name="Suzuki T."/>
            <person name="Kawagishi H."/>
            <person name="Hirai H."/>
        </authorList>
    </citation>
    <scope>NUCLEOTIDE SEQUENCE [LARGE SCALE GENOMIC DNA]</scope>
    <source>
        <strain evidence="2 3">YK-624</strain>
    </source>
</reference>
<dbReference type="Proteomes" id="UP000703269">
    <property type="component" value="Unassembled WGS sequence"/>
</dbReference>
<comment type="caution">
    <text evidence="2">The sequence shown here is derived from an EMBL/GenBank/DDBJ whole genome shotgun (WGS) entry which is preliminary data.</text>
</comment>
<dbReference type="Gene3D" id="3.30.710.10">
    <property type="entry name" value="Potassium Channel Kv1.1, Chain A"/>
    <property type="match status" value="1"/>
</dbReference>
<dbReference type="InterPro" id="IPR011333">
    <property type="entry name" value="SKP1/BTB/POZ_sf"/>
</dbReference>
<evidence type="ECO:0000259" key="1">
    <source>
        <dbReference type="PROSITE" id="PS50097"/>
    </source>
</evidence>
<dbReference type="PROSITE" id="PS50097">
    <property type="entry name" value="BTB"/>
    <property type="match status" value="1"/>
</dbReference>
<organism evidence="2 3">
    <name type="scientific">Phanerochaete sordida</name>
    <dbReference type="NCBI Taxonomy" id="48140"/>
    <lineage>
        <taxon>Eukaryota</taxon>
        <taxon>Fungi</taxon>
        <taxon>Dikarya</taxon>
        <taxon>Basidiomycota</taxon>
        <taxon>Agaricomycotina</taxon>
        <taxon>Agaricomycetes</taxon>
        <taxon>Polyporales</taxon>
        <taxon>Phanerochaetaceae</taxon>
        <taxon>Phanerochaete</taxon>
    </lineage>
</organism>
<feature type="domain" description="BTB" evidence="1">
    <location>
        <begin position="19"/>
        <end position="51"/>
    </location>
</feature>
<accession>A0A9P3LDL8</accession>
<evidence type="ECO:0000313" key="2">
    <source>
        <dbReference type="EMBL" id="GJE90699.1"/>
    </source>
</evidence>